<name>B2TMI3_CLOBB</name>
<reference evidence="2" key="2">
    <citation type="submission" date="2009-08" db="EMBL/GenBank/DDBJ databases">
        <authorList>
            <person name="Shrivastava S."/>
            <person name="Brinkac L.M."/>
            <person name="Dodson R.J."/>
            <person name="Harkins D.M."/>
            <person name="Durkin A.S."/>
            <person name="Sutton G."/>
        </authorList>
    </citation>
    <scope>NUCLEOTIDE SEQUENCE</scope>
    <source>
        <strain evidence="2">Eklund 17B</strain>
    </source>
</reference>
<proteinExistence type="predicted"/>
<feature type="domain" description="N-acetyltransferase" evidence="1">
    <location>
        <begin position="36"/>
        <end position="155"/>
    </location>
</feature>
<organism evidence="2">
    <name type="scientific">Clostridium botulinum (strain Eklund 17B / Type B)</name>
    <dbReference type="NCBI Taxonomy" id="935198"/>
    <lineage>
        <taxon>Bacteria</taxon>
        <taxon>Bacillati</taxon>
        <taxon>Bacillota</taxon>
        <taxon>Clostridia</taxon>
        <taxon>Eubacteriales</taxon>
        <taxon>Clostridiaceae</taxon>
        <taxon>Clostridium</taxon>
    </lineage>
</organism>
<dbReference type="KEGG" id="cbk:CLL_A0970"/>
<dbReference type="Pfam" id="PF13302">
    <property type="entry name" value="Acetyltransf_3"/>
    <property type="match status" value="1"/>
</dbReference>
<dbReference type="InterPro" id="IPR051531">
    <property type="entry name" value="N-acetyltransferase"/>
</dbReference>
<dbReference type="AlphaFoldDB" id="B2TMI3"/>
<protein>
    <recommendedName>
        <fullName evidence="1">N-acetyltransferase domain-containing protein</fullName>
    </recommendedName>
</protein>
<dbReference type="PATRIC" id="fig|935198.13.peg.920"/>
<gene>
    <name evidence="2" type="ordered locus">CLL_A0970</name>
</gene>
<accession>U4P3E6</accession>
<dbReference type="GO" id="GO:0016747">
    <property type="term" value="F:acyltransferase activity, transferring groups other than amino-acyl groups"/>
    <property type="evidence" value="ECO:0007669"/>
    <property type="project" value="InterPro"/>
</dbReference>
<sequence>MNDINFKTLINKHIPVNGSQIFIDKIDLNKLLYIYNWSSKEVQEKMTCRPIINRNRDESIKLYNSLLNSDTVYIFGLYNLNNKELLGKITLFDYNCRNKSLEIGYYLLPKFRKKGYMNEAIKIILNLLFLKTDINKVYAQTASFNNDSNALLKLNNFKLDGILREHHELNEVFYDDYIYSILKNEFIL</sequence>
<dbReference type="PANTHER" id="PTHR43792">
    <property type="entry name" value="GNAT FAMILY, PUTATIVE (AFU_ORTHOLOGUE AFUA_3G00765)-RELATED-RELATED"/>
    <property type="match status" value="1"/>
</dbReference>
<evidence type="ECO:0000259" key="1">
    <source>
        <dbReference type="Pfam" id="PF13302"/>
    </source>
</evidence>
<dbReference type="SUPFAM" id="SSF55729">
    <property type="entry name" value="Acyl-CoA N-acyltransferases (Nat)"/>
    <property type="match status" value="1"/>
</dbReference>
<dbReference type="EMBL" id="CP001056">
    <property type="protein sequence ID" value="ACD21780.1"/>
    <property type="molecule type" value="Genomic_DNA"/>
</dbReference>
<reference evidence="2" key="1">
    <citation type="submission" date="2009-06" db="EMBL/GenBank/DDBJ databases">
        <authorList>
            <consortium name="US DOE Joint Genome Institute (JGI-PGF)"/>
            <person name="Lucas S."/>
            <person name="Copeland A."/>
            <person name="Lapidus A."/>
            <person name="Glavina del Rio T."/>
            <person name="Dalin E."/>
            <person name="Tice H."/>
            <person name="Bruce D."/>
            <person name="Goodwin L."/>
            <person name="Pitluck S."/>
            <person name="Kyrpides N."/>
            <person name="Mavromatis K."/>
            <person name="Ivanova N."/>
            <person name="Saunders E."/>
            <person name="Brettin T."/>
            <person name="Detter J.C."/>
            <person name="Han C."/>
            <person name="Larimer F."/>
            <person name="Land M."/>
            <person name="Hauser L."/>
            <person name="Markowitz V."/>
            <person name="Cheng J.-F."/>
            <person name="Hugenholtz P."/>
            <person name="Woyke T."/>
            <person name="Wu D."/>
            <person name="Gronow S."/>
            <person name="Klenk H.-P."/>
            <person name="Eisen J.A."/>
        </authorList>
    </citation>
    <scope>NUCLEOTIDE SEQUENCE</scope>
    <source>
        <strain evidence="2">Eklund 17B</strain>
    </source>
</reference>
<accession>B2TMI3</accession>
<dbReference type="Gene3D" id="3.40.630.30">
    <property type="match status" value="1"/>
</dbReference>
<evidence type="ECO:0000313" key="2">
    <source>
        <dbReference type="EMBL" id="ACD21780.1"/>
    </source>
</evidence>
<dbReference type="InterPro" id="IPR000182">
    <property type="entry name" value="GNAT_dom"/>
</dbReference>
<dbReference type="InterPro" id="IPR016181">
    <property type="entry name" value="Acyl_CoA_acyltransferase"/>
</dbReference>
<dbReference type="HOGENOM" id="CLU_013985_3_6_9"/>